<name>W2K9Q8_PHYNI</name>
<evidence type="ECO:0000313" key="1">
    <source>
        <dbReference type="EMBL" id="ETL81971.1"/>
    </source>
</evidence>
<dbReference type="EMBL" id="KI682403">
    <property type="protein sequence ID" value="ETL81971.1"/>
    <property type="molecule type" value="Genomic_DNA"/>
</dbReference>
<accession>W2K9Q8</accession>
<organism evidence="1">
    <name type="scientific">Phytophthora nicotianae</name>
    <name type="common">Potato buckeye rot agent</name>
    <name type="synonym">Phytophthora parasitica</name>
    <dbReference type="NCBI Taxonomy" id="4792"/>
    <lineage>
        <taxon>Eukaryota</taxon>
        <taxon>Sar</taxon>
        <taxon>Stramenopiles</taxon>
        <taxon>Oomycota</taxon>
        <taxon>Peronosporomycetes</taxon>
        <taxon>Peronosporales</taxon>
        <taxon>Peronosporaceae</taxon>
        <taxon>Phytophthora</taxon>
    </lineage>
</organism>
<gene>
    <name evidence="1" type="ORF">L917_17789</name>
</gene>
<sequence>MAALVRDTINAKSHCKLMLSQPLINEREKRIRMSKDVKMESTVLNSTKTDFLTLQGRKRRLNSK</sequence>
<dbReference type="Proteomes" id="UP000054423">
    <property type="component" value="Unassembled WGS sequence"/>
</dbReference>
<reference evidence="1" key="1">
    <citation type="submission" date="2013-11" db="EMBL/GenBank/DDBJ databases">
        <title>The Genome Sequence of Phytophthora parasitica CHvinca01.</title>
        <authorList>
            <consortium name="The Broad Institute Genomics Platform"/>
            <person name="Russ C."/>
            <person name="Tyler B."/>
            <person name="Panabieres F."/>
            <person name="Shan W."/>
            <person name="Tripathy S."/>
            <person name="Grunwald N."/>
            <person name="Machado M."/>
            <person name="Johnson C.S."/>
            <person name="Arredondo F."/>
            <person name="Hong C."/>
            <person name="Coffey M."/>
            <person name="Young S.K."/>
            <person name="Zeng Q."/>
            <person name="Gargeya S."/>
            <person name="Fitzgerald M."/>
            <person name="Abouelleil A."/>
            <person name="Alvarado L."/>
            <person name="Chapman S.B."/>
            <person name="Gainer-Dewar J."/>
            <person name="Goldberg J."/>
            <person name="Griggs A."/>
            <person name="Gujja S."/>
            <person name="Hansen M."/>
            <person name="Howarth C."/>
            <person name="Imamovic A."/>
            <person name="Ireland A."/>
            <person name="Larimer J."/>
            <person name="McCowan C."/>
            <person name="Murphy C."/>
            <person name="Pearson M."/>
            <person name="Poon T.W."/>
            <person name="Priest M."/>
            <person name="Roberts A."/>
            <person name="Saif S."/>
            <person name="Shea T."/>
            <person name="Sykes S."/>
            <person name="Wortman J."/>
            <person name="Nusbaum C."/>
            <person name="Birren B."/>
        </authorList>
    </citation>
    <scope>NUCLEOTIDE SEQUENCE [LARGE SCALE GENOMIC DNA]</scope>
    <source>
        <strain evidence="1">CHvinca01</strain>
    </source>
</reference>
<dbReference type="AlphaFoldDB" id="W2K9Q8"/>
<proteinExistence type="predicted"/>
<protein>
    <submittedName>
        <fullName evidence="1">Uncharacterized protein</fullName>
    </submittedName>
</protein>